<feature type="compositionally biased region" description="Polar residues" evidence="1">
    <location>
        <begin position="101"/>
        <end position="119"/>
    </location>
</feature>
<proteinExistence type="predicted"/>
<feature type="compositionally biased region" description="Polar residues" evidence="1">
    <location>
        <begin position="126"/>
        <end position="155"/>
    </location>
</feature>
<accession>M6D1C3</accession>
<dbReference type="GO" id="GO:0000166">
    <property type="term" value="F:nucleotide binding"/>
    <property type="evidence" value="ECO:0007669"/>
    <property type="project" value="InterPro"/>
</dbReference>
<name>M6D1C3_9LEPT</name>
<evidence type="ECO:0000259" key="2">
    <source>
        <dbReference type="Pfam" id="PF01408"/>
    </source>
</evidence>
<dbReference type="Proteomes" id="UP000011988">
    <property type="component" value="Unassembled WGS sequence"/>
</dbReference>
<dbReference type="PATRIC" id="fig|1218565.3.peg.431"/>
<feature type="domain" description="Gfo/Idh/MocA-like oxidoreductase N-terminal" evidence="2">
    <location>
        <begin position="211"/>
        <end position="269"/>
    </location>
</feature>
<protein>
    <submittedName>
        <fullName evidence="4">Oxidoreductase family, C-terminal alpha/beta domain protein</fullName>
    </submittedName>
</protein>
<feature type="region of interest" description="Disordered" evidence="1">
    <location>
        <begin position="86"/>
        <end position="202"/>
    </location>
</feature>
<dbReference type="Gene3D" id="3.40.50.720">
    <property type="entry name" value="NAD(P)-binding Rossmann-like Domain"/>
    <property type="match status" value="1"/>
</dbReference>
<dbReference type="Gene3D" id="3.30.360.10">
    <property type="entry name" value="Dihydrodipicolinate Reductase, domain 2"/>
    <property type="match status" value="1"/>
</dbReference>
<dbReference type="InterPro" id="IPR036291">
    <property type="entry name" value="NAD(P)-bd_dom_sf"/>
</dbReference>
<dbReference type="EMBL" id="ANIK01000006">
    <property type="protein sequence ID" value="EMJ97779.1"/>
    <property type="molecule type" value="Genomic_DNA"/>
</dbReference>
<evidence type="ECO:0000313" key="4">
    <source>
        <dbReference type="EMBL" id="EMJ97779.1"/>
    </source>
</evidence>
<dbReference type="Pfam" id="PF22725">
    <property type="entry name" value="GFO_IDH_MocA_C3"/>
    <property type="match status" value="1"/>
</dbReference>
<dbReference type="InterPro" id="IPR051450">
    <property type="entry name" value="Gfo/Idh/MocA_Oxidoreductases"/>
</dbReference>
<dbReference type="RefSeq" id="WP_020772041.1">
    <property type="nucleotide sequence ID" value="NZ_ANIK01000006.1"/>
</dbReference>
<dbReference type="PANTHER" id="PTHR43377">
    <property type="entry name" value="BILIVERDIN REDUCTASE A"/>
    <property type="match status" value="1"/>
</dbReference>
<dbReference type="OrthoDB" id="9815825at2"/>
<dbReference type="InterPro" id="IPR055170">
    <property type="entry name" value="GFO_IDH_MocA-like_dom"/>
</dbReference>
<feature type="compositionally biased region" description="Basic and acidic residues" evidence="1">
    <location>
        <begin position="156"/>
        <end position="178"/>
    </location>
</feature>
<feature type="compositionally biased region" description="Polar residues" evidence="1">
    <location>
        <begin position="181"/>
        <end position="202"/>
    </location>
</feature>
<dbReference type="InterPro" id="IPR000683">
    <property type="entry name" value="Gfo/Idh/MocA-like_OxRdtase_N"/>
</dbReference>
<feature type="domain" description="GFO/IDH/MocA-like oxidoreductase" evidence="3">
    <location>
        <begin position="277"/>
        <end position="383"/>
    </location>
</feature>
<dbReference type="Pfam" id="PF01408">
    <property type="entry name" value="GFO_IDH_MocA"/>
    <property type="match status" value="1"/>
</dbReference>
<evidence type="ECO:0000313" key="5">
    <source>
        <dbReference type="Proteomes" id="UP000011988"/>
    </source>
</evidence>
<comment type="caution">
    <text evidence="4">The sequence shown here is derived from an EMBL/GenBank/DDBJ whole genome shotgun (WGS) entry which is preliminary data.</text>
</comment>
<sequence>MIPVLLIGLGRIGSLLEKDPLRNRPCTHAGTIFSSWGRKKFFLLGAIDPSEERRNRFCKDWNIPKEACFSDFKNWSASFRFRQNRKDTTKSRDLKSEVRSDSTVLGKNGVPTSNNSKQKTSVRKVGTSSKTKAPLSSFSINDSDIQGGNFTNSQTKRNDRNHTDSNKIQRGRNSELKQKSRNSARSDGNGEGSQIESETLNSSHTQIDVASCLVVIATPSETHYELAKAAIDFGFRHLLVEKPVCHSLPLARKLAKLCRETGTDLRVNHERRYHPLYIQVRKWIREGTYGPVRTIRASVLTSARNPGRAILDKTGPLFHDGTHAVDLLTWYLGMPDRVYSVLRSYPDSSVEEQALALMTYPQGETVFLEAGGMRNYFQFELDIQTENARFLVGNDEVRFWKSKPSRKYKGFKSLTPASISEKSSAGSNPFLNLYDSLFRHISGKPSDITGDMEENLQILTLLDTIRRRAEKRILEV</sequence>
<evidence type="ECO:0000259" key="3">
    <source>
        <dbReference type="Pfam" id="PF22725"/>
    </source>
</evidence>
<dbReference type="SUPFAM" id="SSF51735">
    <property type="entry name" value="NAD(P)-binding Rossmann-fold domains"/>
    <property type="match status" value="1"/>
</dbReference>
<dbReference type="SUPFAM" id="SSF55347">
    <property type="entry name" value="Glyceraldehyde-3-phosphate dehydrogenase-like, C-terminal domain"/>
    <property type="match status" value="1"/>
</dbReference>
<dbReference type="AlphaFoldDB" id="M6D1C3"/>
<gene>
    <name evidence="4" type="ORF">LEP1GSC194_3940</name>
</gene>
<evidence type="ECO:0000256" key="1">
    <source>
        <dbReference type="SAM" id="MobiDB-lite"/>
    </source>
</evidence>
<feature type="compositionally biased region" description="Basic and acidic residues" evidence="1">
    <location>
        <begin position="86"/>
        <end position="100"/>
    </location>
</feature>
<dbReference type="PANTHER" id="PTHR43377:SF1">
    <property type="entry name" value="BILIVERDIN REDUCTASE A"/>
    <property type="match status" value="1"/>
</dbReference>
<organism evidence="4 5">
    <name type="scientific">Leptospira alstonii serovar Sichuan str. 79601</name>
    <dbReference type="NCBI Taxonomy" id="1218565"/>
    <lineage>
        <taxon>Bacteria</taxon>
        <taxon>Pseudomonadati</taxon>
        <taxon>Spirochaetota</taxon>
        <taxon>Spirochaetia</taxon>
        <taxon>Leptospirales</taxon>
        <taxon>Leptospiraceae</taxon>
        <taxon>Leptospira</taxon>
    </lineage>
</organism>
<reference evidence="4 5" key="1">
    <citation type="submission" date="2013-01" db="EMBL/GenBank/DDBJ databases">
        <authorList>
            <person name="Harkins D.M."/>
            <person name="Durkin A.S."/>
            <person name="Brinkac L.M."/>
            <person name="Haft D.H."/>
            <person name="Selengut J.D."/>
            <person name="Sanka R."/>
            <person name="DePew J."/>
            <person name="Purushe J."/>
            <person name="Galloway R.L."/>
            <person name="Vinetz J.M."/>
            <person name="Sutton G.G."/>
            <person name="Nierman W.C."/>
            <person name="Fouts D.E."/>
        </authorList>
    </citation>
    <scope>NUCLEOTIDE SEQUENCE [LARGE SCALE GENOMIC DNA]</scope>
    <source>
        <strain evidence="4 5">79601</strain>
    </source>
</reference>